<evidence type="ECO:0000256" key="3">
    <source>
        <dbReference type="SAM" id="SignalP"/>
    </source>
</evidence>
<feature type="active site" description="Acyl-thioester intermediate" evidence="2">
    <location>
        <position position="233"/>
    </location>
</feature>
<dbReference type="Gene3D" id="2.40.260.10">
    <property type="entry name" value="Sortase"/>
    <property type="match status" value="1"/>
</dbReference>
<evidence type="ECO:0000313" key="5">
    <source>
        <dbReference type="Proteomes" id="UP000199182"/>
    </source>
</evidence>
<dbReference type="Pfam" id="PF04203">
    <property type="entry name" value="Sortase"/>
    <property type="match status" value="1"/>
</dbReference>
<evidence type="ECO:0000256" key="2">
    <source>
        <dbReference type="PIRSR" id="PIRSR605754-1"/>
    </source>
</evidence>
<evidence type="ECO:0000313" key="4">
    <source>
        <dbReference type="EMBL" id="SDM72972.1"/>
    </source>
</evidence>
<dbReference type="InterPro" id="IPR009835">
    <property type="entry name" value="SrtB"/>
</dbReference>
<name>A0A1G9VL57_9FIRM</name>
<gene>
    <name evidence="4" type="ORF">SAMN05192585_10439</name>
</gene>
<dbReference type="AlphaFoldDB" id="A0A1G9VL57"/>
<dbReference type="SUPFAM" id="SSF63817">
    <property type="entry name" value="Sortase"/>
    <property type="match status" value="1"/>
</dbReference>
<dbReference type="EMBL" id="FNID01000004">
    <property type="protein sequence ID" value="SDM72972.1"/>
    <property type="molecule type" value="Genomic_DNA"/>
</dbReference>
<keyword evidence="1" id="KW-0378">Hydrolase</keyword>
<proteinExistence type="predicted"/>
<keyword evidence="3" id="KW-0732">Signal</keyword>
<feature type="chain" id="PRO_5038619245" evidence="3">
    <location>
        <begin position="27"/>
        <end position="275"/>
    </location>
</feature>
<organism evidence="4 5">
    <name type="scientific">Acetanaerobacterium elongatum</name>
    <dbReference type="NCBI Taxonomy" id="258515"/>
    <lineage>
        <taxon>Bacteria</taxon>
        <taxon>Bacillati</taxon>
        <taxon>Bacillota</taxon>
        <taxon>Clostridia</taxon>
        <taxon>Eubacteriales</taxon>
        <taxon>Oscillospiraceae</taxon>
        <taxon>Acetanaerobacterium</taxon>
    </lineage>
</organism>
<dbReference type="InterPro" id="IPR005754">
    <property type="entry name" value="Sortase"/>
</dbReference>
<sequence length="275" mass="30772">MTLKRLIAATFAAAVLLNLCSCSMFYTNTVKTISQQSIEGELNKKPDSSVPSSNVFTGNSFLKNVSKAADKNHDTVGWLYIPSTDIDNSVLQSFDNSYYIRRDEQRNNSVYGCYFVDCDCPVGTAQELARNTIIYGHSDLKDSADGKRFSQLFKFADEAFAKATPNVYFSTAQQDLVWRVFAAFYTKTTFNYIQNNPSDTQFERMIQKAREGSLYNYDVDVTGSDKILTLSTCSVKYGSDGTGRFVVMARLLRDGEKPYEAPKSPVKNSGARQVE</sequence>
<evidence type="ECO:0000256" key="1">
    <source>
        <dbReference type="ARBA" id="ARBA00022801"/>
    </source>
</evidence>
<feature type="signal peptide" evidence="3">
    <location>
        <begin position="1"/>
        <end position="26"/>
    </location>
</feature>
<protein>
    <submittedName>
        <fullName evidence="4">Sortase B</fullName>
    </submittedName>
</protein>
<keyword evidence="5" id="KW-1185">Reference proteome</keyword>
<accession>A0A1G9VL57</accession>
<dbReference type="GO" id="GO:0016787">
    <property type="term" value="F:hydrolase activity"/>
    <property type="evidence" value="ECO:0007669"/>
    <property type="project" value="UniProtKB-KW"/>
</dbReference>
<dbReference type="OrthoDB" id="9806013at2"/>
<reference evidence="4 5" key="1">
    <citation type="submission" date="2016-10" db="EMBL/GenBank/DDBJ databases">
        <authorList>
            <person name="de Groot N.N."/>
        </authorList>
    </citation>
    <scope>NUCLEOTIDE SEQUENCE [LARGE SCALE GENOMIC DNA]</scope>
    <source>
        <strain evidence="4 5">CGMCC 1.5012</strain>
    </source>
</reference>
<dbReference type="Proteomes" id="UP000199182">
    <property type="component" value="Unassembled WGS sequence"/>
</dbReference>
<dbReference type="CDD" id="cd05826">
    <property type="entry name" value="Sortase_B"/>
    <property type="match status" value="1"/>
</dbReference>
<dbReference type="RefSeq" id="WP_092637968.1">
    <property type="nucleotide sequence ID" value="NZ_FNID01000004.1"/>
</dbReference>
<dbReference type="STRING" id="258515.SAMN05192585_10439"/>
<dbReference type="InterPro" id="IPR023365">
    <property type="entry name" value="Sortase_dom-sf"/>
</dbReference>
<feature type="active site" description="Proton donor/acceptor" evidence="2">
    <location>
        <position position="137"/>
    </location>
</feature>